<proteinExistence type="predicted"/>
<reference evidence="1 2" key="1">
    <citation type="submission" date="2023-10" db="EMBL/GenBank/DDBJ databases">
        <title>Noviherbaspirillum sp. CPCC 100848 genome assembly.</title>
        <authorList>
            <person name="Li X.Y."/>
            <person name="Fang X.M."/>
        </authorList>
    </citation>
    <scope>NUCLEOTIDE SEQUENCE [LARGE SCALE GENOMIC DNA]</scope>
    <source>
        <strain evidence="1 2">CPCC 100848</strain>
    </source>
</reference>
<dbReference type="Pfam" id="PF16826">
    <property type="entry name" value="DUF5076"/>
    <property type="match status" value="1"/>
</dbReference>
<dbReference type="Gene3D" id="3.30.2370.10">
    <property type="entry name" value="putative pyruvate dehydrogenase"/>
    <property type="match status" value="1"/>
</dbReference>
<dbReference type="InterPro" id="IPR031796">
    <property type="entry name" value="DUF5076"/>
</dbReference>
<gene>
    <name evidence="1" type="ORF">RY831_04475</name>
</gene>
<dbReference type="Proteomes" id="UP001352263">
    <property type="component" value="Unassembled WGS sequence"/>
</dbReference>
<name>A0ABU6J427_9BURK</name>
<evidence type="ECO:0000313" key="1">
    <source>
        <dbReference type="EMBL" id="MEC4718388.1"/>
    </source>
</evidence>
<sequence>MHELKIPPQVEGDTKAIELARVWWADNMSHASLRMGGPNTTRDRALAEIDEWGVVLGGMVRLLAQGYGRYEVDETETLVRLKAHFLEALREIDPILAGRHHDEH</sequence>
<dbReference type="RefSeq" id="WP_326505111.1">
    <property type="nucleotide sequence ID" value="NZ_JAWIIV010000002.1"/>
</dbReference>
<organism evidence="1 2">
    <name type="scientific">Noviherbaspirillum album</name>
    <dbReference type="NCBI Taxonomy" id="3080276"/>
    <lineage>
        <taxon>Bacteria</taxon>
        <taxon>Pseudomonadati</taxon>
        <taxon>Pseudomonadota</taxon>
        <taxon>Betaproteobacteria</taxon>
        <taxon>Burkholderiales</taxon>
        <taxon>Oxalobacteraceae</taxon>
        <taxon>Noviherbaspirillum</taxon>
    </lineage>
</organism>
<comment type="caution">
    <text evidence="1">The sequence shown here is derived from an EMBL/GenBank/DDBJ whole genome shotgun (WGS) entry which is preliminary data.</text>
</comment>
<evidence type="ECO:0000313" key="2">
    <source>
        <dbReference type="Proteomes" id="UP001352263"/>
    </source>
</evidence>
<dbReference type="EMBL" id="JAWIIV010000002">
    <property type="protein sequence ID" value="MEC4718388.1"/>
    <property type="molecule type" value="Genomic_DNA"/>
</dbReference>
<accession>A0ABU6J427</accession>
<protein>
    <submittedName>
        <fullName evidence="1">DUF5076 domain-containing protein</fullName>
    </submittedName>
</protein>
<keyword evidence="2" id="KW-1185">Reference proteome</keyword>